<evidence type="ECO:0000256" key="1">
    <source>
        <dbReference type="SAM" id="MobiDB-lite"/>
    </source>
</evidence>
<gene>
    <name evidence="2" type="ORF">PLOB_00005302</name>
</gene>
<name>A0ABN8QIB0_9CNID</name>
<sequence>MKRDVNKCDLVVGDNTGAMVITLLEENIDKVSVDNSCCFHLVTVKSLYRKQLNSSRASTISKSDDVVISDKLSDIVRGLMANDVSNESVIGRFLAISIEEVVHLHKCTSKIVHIPGQSIFKCSKYALAIKKGRCGFKFKHPDVDIESGMMEIEDSDRVYEMDSFHTLVAETKGGEDPDKEPELKDQSGTEEMTTRRMIKKQEKT</sequence>
<evidence type="ECO:0000313" key="2">
    <source>
        <dbReference type="EMBL" id="CAH3162417.1"/>
    </source>
</evidence>
<accession>A0ABN8QIB0</accession>
<feature type="compositionally biased region" description="Basic and acidic residues" evidence="1">
    <location>
        <begin position="172"/>
        <end position="187"/>
    </location>
</feature>
<reference evidence="2 3" key="1">
    <citation type="submission" date="2022-05" db="EMBL/GenBank/DDBJ databases">
        <authorList>
            <consortium name="Genoscope - CEA"/>
            <person name="William W."/>
        </authorList>
    </citation>
    <scope>NUCLEOTIDE SEQUENCE [LARGE SCALE GENOMIC DNA]</scope>
</reference>
<proteinExistence type="predicted"/>
<dbReference type="Proteomes" id="UP001159405">
    <property type="component" value="Unassembled WGS sequence"/>
</dbReference>
<evidence type="ECO:0000313" key="3">
    <source>
        <dbReference type="Proteomes" id="UP001159405"/>
    </source>
</evidence>
<protein>
    <submittedName>
        <fullName evidence="2">Uncharacterized protein</fullName>
    </submittedName>
</protein>
<keyword evidence="3" id="KW-1185">Reference proteome</keyword>
<organism evidence="2 3">
    <name type="scientific">Porites lobata</name>
    <dbReference type="NCBI Taxonomy" id="104759"/>
    <lineage>
        <taxon>Eukaryota</taxon>
        <taxon>Metazoa</taxon>
        <taxon>Cnidaria</taxon>
        <taxon>Anthozoa</taxon>
        <taxon>Hexacorallia</taxon>
        <taxon>Scleractinia</taxon>
        <taxon>Fungiina</taxon>
        <taxon>Poritidae</taxon>
        <taxon>Porites</taxon>
    </lineage>
</organism>
<comment type="caution">
    <text evidence="2">The sequence shown here is derived from an EMBL/GenBank/DDBJ whole genome shotgun (WGS) entry which is preliminary data.</text>
</comment>
<dbReference type="EMBL" id="CALNXK010000123">
    <property type="protein sequence ID" value="CAH3162417.1"/>
    <property type="molecule type" value="Genomic_DNA"/>
</dbReference>
<feature type="region of interest" description="Disordered" evidence="1">
    <location>
        <begin position="169"/>
        <end position="204"/>
    </location>
</feature>